<feature type="region of interest" description="Disordered" evidence="5">
    <location>
        <begin position="177"/>
        <end position="197"/>
    </location>
</feature>
<keyword evidence="4" id="KW-0539">Nucleus</keyword>
<dbReference type="PANTHER" id="PTHR13230:SF5">
    <property type="entry name" value="GENERAL TRANSCRIPTION FACTOR 3C POLYPEPTIDE 5"/>
    <property type="match status" value="1"/>
</dbReference>
<dbReference type="Proteomes" id="UP000791440">
    <property type="component" value="Unassembled WGS sequence"/>
</dbReference>
<evidence type="ECO:0000256" key="3">
    <source>
        <dbReference type="ARBA" id="ARBA00023163"/>
    </source>
</evidence>
<reference evidence="8" key="1">
    <citation type="journal article" date="2016" name="Insect Biochem. Mol. Biol.">
        <title>Multifaceted biological insights from a draft genome sequence of the tobacco hornworm moth, Manduca sexta.</title>
        <authorList>
            <person name="Kanost M.R."/>
            <person name="Arrese E.L."/>
            <person name="Cao X."/>
            <person name="Chen Y.R."/>
            <person name="Chellapilla S."/>
            <person name="Goldsmith M.R."/>
            <person name="Grosse-Wilde E."/>
            <person name="Heckel D.G."/>
            <person name="Herndon N."/>
            <person name="Jiang H."/>
            <person name="Papanicolaou A."/>
            <person name="Qu J."/>
            <person name="Soulages J.L."/>
            <person name="Vogel H."/>
            <person name="Walters J."/>
            <person name="Waterhouse R.M."/>
            <person name="Ahn S.J."/>
            <person name="Almeida F.C."/>
            <person name="An C."/>
            <person name="Aqrawi P."/>
            <person name="Bretschneider A."/>
            <person name="Bryant W.B."/>
            <person name="Bucks S."/>
            <person name="Chao H."/>
            <person name="Chevignon G."/>
            <person name="Christen J.M."/>
            <person name="Clarke D.F."/>
            <person name="Dittmer N.T."/>
            <person name="Ferguson L.C.F."/>
            <person name="Garavelou S."/>
            <person name="Gordon K.H.J."/>
            <person name="Gunaratna R.T."/>
            <person name="Han Y."/>
            <person name="Hauser F."/>
            <person name="He Y."/>
            <person name="Heidel-Fischer H."/>
            <person name="Hirsh A."/>
            <person name="Hu Y."/>
            <person name="Jiang H."/>
            <person name="Kalra D."/>
            <person name="Klinner C."/>
            <person name="Konig C."/>
            <person name="Kovar C."/>
            <person name="Kroll A.R."/>
            <person name="Kuwar S.S."/>
            <person name="Lee S.L."/>
            <person name="Lehman R."/>
            <person name="Li K."/>
            <person name="Li Z."/>
            <person name="Liang H."/>
            <person name="Lovelace S."/>
            <person name="Lu Z."/>
            <person name="Mansfield J.H."/>
            <person name="McCulloch K.J."/>
            <person name="Mathew T."/>
            <person name="Morton B."/>
            <person name="Muzny D.M."/>
            <person name="Neunemann D."/>
            <person name="Ongeri F."/>
            <person name="Pauchet Y."/>
            <person name="Pu L.L."/>
            <person name="Pyrousis I."/>
            <person name="Rao X.J."/>
            <person name="Redding A."/>
            <person name="Roesel C."/>
            <person name="Sanchez-Gracia A."/>
            <person name="Schaack S."/>
            <person name="Shukla A."/>
            <person name="Tetreau G."/>
            <person name="Wang Y."/>
            <person name="Xiong G.H."/>
            <person name="Traut W."/>
            <person name="Walsh T.K."/>
            <person name="Worley K.C."/>
            <person name="Wu D."/>
            <person name="Wu W."/>
            <person name="Wu Y.Q."/>
            <person name="Zhang X."/>
            <person name="Zou Z."/>
            <person name="Zucker H."/>
            <person name="Briscoe A.D."/>
            <person name="Burmester T."/>
            <person name="Clem R.J."/>
            <person name="Feyereisen R."/>
            <person name="Grimmelikhuijzen C.J.P."/>
            <person name="Hamodrakas S.J."/>
            <person name="Hansson B.S."/>
            <person name="Huguet E."/>
            <person name="Jermiin L.S."/>
            <person name="Lan Q."/>
            <person name="Lehman H.K."/>
            <person name="Lorenzen M."/>
            <person name="Merzendorfer H."/>
            <person name="Michalopoulos I."/>
            <person name="Morton D.B."/>
            <person name="Muthukrishnan S."/>
            <person name="Oakeshott J.G."/>
            <person name="Palmer W."/>
            <person name="Park Y."/>
            <person name="Passarelli A.L."/>
            <person name="Rozas J."/>
            <person name="Schwartz L.M."/>
            <person name="Smith W."/>
            <person name="Southgate A."/>
            <person name="Vilcinskas A."/>
            <person name="Vogt R."/>
            <person name="Wang P."/>
            <person name="Werren J."/>
            <person name="Yu X.Q."/>
            <person name="Zhou J.J."/>
            <person name="Brown S.J."/>
            <person name="Scherer S.E."/>
            <person name="Richards S."/>
            <person name="Blissard G.W."/>
        </authorList>
    </citation>
    <scope>NUCLEOTIDE SEQUENCE</scope>
</reference>
<evidence type="ECO:0000256" key="5">
    <source>
        <dbReference type="SAM" id="MobiDB-lite"/>
    </source>
</evidence>
<evidence type="ECO:0000256" key="2">
    <source>
        <dbReference type="ARBA" id="ARBA00023125"/>
    </source>
</evidence>
<accession>A0A921Z3N9</accession>
<comment type="caution">
    <text evidence="8">The sequence shown here is derived from an EMBL/GenBank/DDBJ whole genome shotgun (WGS) entry which is preliminary data.</text>
</comment>
<organism evidence="8 9">
    <name type="scientific">Manduca sexta</name>
    <name type="common">Tobacco hawkmoth</name>
    <name type="synonym">Tobacco hornworm</name>
    <dbReference type="NCBI Taxonomy" id="7130"/>
    <lineage>
        <taxon>Eukaryota</taxon>
        <taxon>Metazoa</taxon>
        <taxon>Ecdysozoa</taxon>
        <taxon>Arthropoda</taxon>
        <taxon>Hexapoda</taxon>
        <taxon>Insecta</taxon>
        <taxon>Pterygota</taxon>
        <taxon>Neoptera</taxon>
        <taxon>Endopterygota</taxon>
        <taxon>Lepidoptera</taxon>
        <taxon>Glossata</taxon>
        <taxon>Ditrysia</taxon>
        <taxon>Bombycoidea</taxon>
        <taxon>Sphingidae</taxon>
        <taxon>Sphinginae</taxon>
        <taxon>Sphingini</taxon>
        <taxon>Manduca</taxon>
    </lineage>
</organism>
<dbReference type="AlphaFoldDB" id="A0A921Z3N9"/>
<dbReference type="GO" id="GO:0001003">
    <property type="term" value="F:RNA polymerase III type 2 promoter sequence-specific DNA binding"/>
    <property type="evidence" value="ECO:0007669"/>
    <property type="project" value="TreeGrafter"/>
</dbReference>
<dbReference type="PANTHER" id="PTHR13230">
    <property type="entry name" value="GENERAL TRANSCRIPTION FACTOR IIIC, POLYPEPTIDE 5"/>
    <property type="match status" value="1"/>
</dbReference>
<dbReference type="Pfam" id="PF17682">
    <property type="entry name" value="Tau95_N"/>
    <property type="match status" value="1"/>
</dbReference>
<sequence>MDYNNLDRNLVAVLFPGVVKNDQRAIECLGGIRNISQVYTQQNKKRLGMCYQPENPFIKKIYADNNKTAGVLLKVRVKKSKVDNEVKREVICTTVLGRVKKIYRFDSMCDFQYLPILKEGTSSSPPKCILEEILPSGVDSFNFITDPSPLFVVPWNFTRFDRPITYAYTDRKYFAEKGDTSPQRDDDVHNKRRSERGERQTRFQFNLIDDLPTEPNEYYIKQKNEKIITSPELKQEYEIVKKLFEERPIWSLNLLKFNTKIKFVSLKMIIPCLAFHLKTGPWRAMWVRYGYDPRKDPGARIYQILDFRMRHQGGARSMVTTKDHIIHYKKADRVRNTKNRNRDELLVSEDVAEGAVYFKSGMVPTQRQVLYQFCDVQLPEVQELLAEEPPPGYLCHEKHGWLSPNVSKTCRDHMFRNVKQTLFSNHNTDLKIEEASSDDESNSDEDLLSSVLNEADETL</sequence>
<dbReference type="EMBL" id="JH668387">
    <property type="protein sequence ID" value="KAG6450371.1"/>
    <property type="molecule type" value="Genomic_DNA"/>
</dbReference>
<feature type="region of interest" description="Disordered" evidence="5">
    <location>
        <begin position="434"/>
        <end position="459"/>
    </location>
</feature>
<keyword evidence="3" id="KW-0804">Transcription</keyword>
<gene>
    <name evidence="8" type="ORF">O3G_MSEX006543</name>
</gene>
<dbReference type="InterPro" id="IPR019136">
    <property type="entry name" value="TF_IIIC_su-5_HTH"/>
</dbReference>
<reference evidence="8" key="2">
    <citation type="submission" date="2020-12" db="EMBL/GenBank/DDBJ databases">
        <authorList>
            <person name="Kanost M."/>
        </authorList>
    </citation>
    <scope>NUCLEOTIDE SEQUENCE</scope>
</reference>
<dbReference type="Gene3D" id="3.30.200.160">
    <property type="entry name" value="TFIIIC, subcomplex tauA, subunit Sfc1, barrel domain"/>
    <property type="match status" value="1"/>
</dbReference>
<evidence type="ECO:0008006" key="10">
    <source>
        <dbReference type="Google" id="ProtNLM"/>
    </source>
</evidence>
<evidence type="ECO:0000313" key="9">
    <source>
        <dbReference type="Proteomes" id="UP000791440"/>
    </source>
</evidence>
<evidence type="ECO:0000313" key="8">
    <source>
        <dbReference type="EMBL" id="KAG6450371.1"/>
    </source>
</evidence>
<protein>
    <recommendedName>
        <fullName evidence="10">General transcription factor 3C polypeptide 5</fullName>
    </recommendedName>
</protein>
<comment type="subcellular location">
    <subcellularLocation>
        <location evidence="1">Nucleus</location>
    </subcellularLocation>
</comment>
<dbReference type="InterPro" id="IPR040454">
    <property type="entry name" value="TF_IIIC_Tfc1/Sfc1"/>
</dbReference>
<dbReference type="GO" id="GO:0000127">
    <property type="term" value="C:transcription factor TFIIIC complex"/>
    <property type="evidence" value="ECO:0007669"/>
    <property type="project" value="InterPro"/>
</dbReference>
<evidence type="ECO:0000256" key="4">
    <source>
        <dbReference type="ARBA" id="ARBA00023242"/>
    </source>
</evidence>
<feature type="domain" description="Transcription factor IIIC subunit 5 HTH" evidence="6">
    <location>
        <begin position="152"/>
        <end position="308"/>
    </location>
</feature>
<dbReference type="GO" id="GO:0001002">
    <property type="term" value="F:RNA polymerase III type 1 promoter sequence-specific DNA binding"/>
    <property type="evidence" value="ECO:0007669"/>
    <property type="project" value="TreeGrafter"/>
</dbReference>
<proteinExistence type="predicted"/>
<evidence type="ECO:0000259" key="6">
    <source>
        <dbReference type="Pfam" id="PF09734"/>
    </source>
</evidence>
<keyword evidence="9" id="KW-1185">Reference proteome</keyword>
<evidence type="ECO:0000256" key="1">
    <source>
        <dbReference type="ARBA" id="ARBA00004123"/>
    </source>
</evidence>
<dbReference type="Pfam" id="PF09734">
    <property type="entry name" value="Tau95"/>
    <property type="match status" value="1"/>
</dbReference>
<dbReference type="InterPro" id="IPR042536">
    <property type="entry name" value="TFIIIC_tauA_Sfc1"/>
</dbReference>
<feature type="domain" description="Transcription factor IIIC subunit Tfc1/Sfc1 triple barrel" evidence="7">
    <location>
        <begin position="11"/>
        <end position="114"/>
    </location>
</feature>
<dbReference type="InterPro" id="IPR041499">
    <property type="entry name" value="Tfc1/Sfc1_N"/>
</dbReference>
<dbReference type="GO" id="GO:0005634">
    <property type="term" value="C:nucleus"/>
    <property type="evidence" value="ECO:0007669"/>
    <property type="project" value="UniProtKB-SubCell"/>
</dbReference>
<name>A0A921Z3N9_MANSE</name>
<evidence type="ECO:0000259" key="7">
    <source>
        <dbReference type="Pfam" id="PF17682"/>
    </source>
</evidence>
<feature type="compositionally biased region" description="Acidic residues" evidence="5">
    <location>
        <begin position="435"/>
        <end position="447"/>
    </location>
</feature>
<dbReference type="GO" id="GO:0006384">
    <property type="term" value="P:transcription initiation at RNA polymerase III promoter"/>
    <property type="evidence" value="ECO:0007669"/>
    <property type="project" value="InterPro"/>
</dbReference>
<keyword evidence="2" id="KW-0238">DNA-binding</keyword>